<keyword evidence="2" id="KW-1185">Reference proteome</keyword>
<organism evidence="1 2">
    <name type="scientific">Pectobacterium bacteriophage PM2</name>
    <dbReference type="NCBI Taxonomy" id="1429794"/>
    <lineage>
        <taxon>Viruses</taxon>
        <taxon>Duplodnaviria</taxon>
        <taxon>Heunggongvirae</taxon>
        <taxon>Uroviricota</taxon>
        <taxon>Caudoviricetes</taxon>
        <taxon>Pantevenvirales</taxon>
        <taxon>Straboviridae</taxon>
        <taxon>Tevenvirinae</taxon>
        <taxon>Mosugukvirus</taxon>
        <taxon>Mosugukvirus pm2</taxon>
    </lineage>
</organism>
<reference evidence="1 2" key="1">
    <citation type="journal article" date="2015" name="Plant Pathol. J.">
        <title>Isolation and Genomic Characterization of the T4-Like Bacteriophage PM2 Infecting Pectobacterium carotovorum subsp. carotovorum.</title>
        <authorList>
            <person name="Lim J.A."/>
            <person name="Lee D.H."/>
            <person name="Heu S."/>
        </authorList>
    </citation>
    <scope>NUCLEOTIDE SEQUENCE [LARGE SCALE GENOMIC DNA]</scope>
</reference>
<dbReference type="KEGG" id="vg:26638118"/>
<name>A0A0A0Q3K9_9CAUD</name>
<dbReference type="EMBL" id="KF835987">
    <property type="protein sequence ID" value="AHY25187.1"/>
    <property type="molecule type" value="Genomic_DNA"/>
</dbReference>
<gene>
    <name evidence="1" type="ORF">PM2_225</name>
</gene>
<dbReference type="Proteomes" id="UP000030739">
    <property type="component" value="Segment"/>
</dbReference>
<sequence>MKLDISNVKLKEKYYVKENLNLNNVSFKQRKLLERIGESPIVILGFSTWRNDKTKAAYAIKILDTGEIVNIRHGIFGTDHWCILTEEHIKEYLCFDDSDFIFEDDVDDSVFEETPNKKNFVVCTQNKKENKYHYHEPMTEKDARLLAISQKKNAADQDNILIYILKIVESIEVEYKVNKL</sequence>
<evidence type="ECO:0000313" key="2">
    <source>
        <dbReference type="Proteomes" id="UP000030739"/>
    </source>
</evidence>
<dbReference type="GeneID" id="26638118"/>
<proteinExistence type="predicted"/>
<evidence type="ECO:0000313" key="1">
    <source>
        <dbReference type="EMBL" id="AHY25187.1"/>
    </source>
</evidence>
<dbReference type="RefSeq" id="YP_009211646.1">
    <property type="nucleotide sequence ID" value="NC_028940.1"/>
</dbReference>
<protein>
    <submittedName>
        <fullName evidence="1">Uncharacterized protein</fullName>
    </submittedName>
</protein>
<accession>A0A0A0Q3K9</accession>